<dbReference type="InterPro" id="IPR001878">
    <property type="entry name" value="Znf_CCHC"/>
</dbReference>
<reference evidence="4" key="1">
    <citation type="submission" date="2022-10" db="EMBL/GenBank/DDBJ databases">
        <authorList>
            <person name="Chen Y."/>
            <person name="Dougan E. K."/>
            <person name="Chan C."/>
            <person name="Rhodes N."/>
            <person name="Thang M."/>
        </authorList>
    </citation>
    <scope>NUCLEOTIDE SEQUENCE</scope>
</reference>
<reference evidence="5" key="2">
    <citation type="submission" date="2024-04" db="EMBL/GenBank/DDBJ databases">
        <authorList>
            <person name="Chen Y."/>
            <person name="Shah S."/>
            <person name="Dougan E. K."/>
            <person name="Thang M."/>
            <person name="Chan C."/>
        </authorList>
    </citation>
    <scope>NUCLEOTIDE SEQUENCE [LARGE SCALE GENOMIC DNA]</scope>
</reference>
<dbReference type="Pfam" id="PF00098">
    <property type="entry name" value="zf-CCHC"/>
    <property type="match status" value="1"/>
</dbReference>
<evidence type="ECO:0000313" key="6">
    <source>
        <dbReference type="EMBL" id="CAL4797499.1"/>
    </source>
</evidence>
<dbReference type="GO" id="GO:0003676">
    <property type="term" value="F:nucleic acid binding"/>
    <property type="evidence" value="ECO:0007669"/>
    <property type="project" value="InterPro"/>
</dbReference>
<protein>
    <submittedName>
        <fullName evidence="6">CCHC-type domain-containing protein</fullName>
    </submittedName>
</protein>
<organism evidence="4">
    <name type="scientific">Cladocopium goreaui</name>
    <dbReference type="NCBI Taxonomy" id="2562237"/>
    <lineage>
        <taxon>Eukaryota</taxon>
        <taxon>Sar</taxon>
        <taxon>Alveolata</taxon>
        <taxon>Dinophyceae</taxon>
        <taxon>Suessiales</taxon>
        <taxon>Symbiodiniaceae</taxon>
        <taxon>Cladocopium</taxon>
    </lineage>
</organism>
<keyword evidence="7" id="KW-1185">Reference proteome</keyword>
<dbReference type="Gene3D" id="4.10.60.10">
    <property type="entry name" value="Zinc finger, CCHC-type"/>
    <property type="match status" value="1"/>
</dbReference>
<dbReference type="EMBL" id="CAMXCT030004735">
    <property type="protein sequence ID" value="CAL4797499.1"/>
    <property type="molecule type" value="Genomic_DNA"/>
</dbReference>
<gene>
    <name evidence="4" type="ORF">C1SCF055_LOCUS35480</name>
</gene>
<dbReference type="OrthoDB" id="426567at2759"/>
<dbReference type="EMBL" id="CAMXCT010004735">
    <property type="protein sequence ID" value="CAI4010187.1"/>
    <property type="molecule type" value="Genomic_DNA"/>
</dbReference>
<dbReference type="EMBL" id="CAMXCT020004735">
    <property type="protein sequence ID" value="CAL1163562.1"/>
    <property type="molecule type" value="Genomic_DNA"/>
</dbReference>
<evidence type="ECO:0000259" key="3">
    <source>
        <dbReference type="PROSITE" id="PS50158"/>
    </source>
</evidence>
<keyword evidence="1" id="KW-0863">Zinc-finger</keyword>
<keyword evidence="1" id="KW-0479">Metal-binding</keyword>
<evidence type="ECO:0000256" key="2">
    <source>
        <dbReference type="SAM" id="MobiDB-lite"/>
    </source>
</evidence>
<sequence length="392" mass="44651">MDMVAEEVQGREDWEEEDVLETFETYTDIRRKLQESKNGRGYFPKPSLGKGGGKSNASSSWQISGTLRGKIDQLKARTRCHRCKRLGHWKKECPLKSSASSTSSAATPSKEVLLVENSDQVKQMWESFITEKVEDSERGWQSSLPNHVLNPGFADTHSTGNRQISDETVVVPHESTRNMAPKMSKSGCASSSQDKKGYTIPDEVNQMMAGLVRDETMATIRNVDSFPDHKVDAEGNPIRSSTLMDKGKYKDEQKTYMSIYMEDKSYVAWVRTHINESSHPTMKKFRVFVAHMDEAKIDRINQEAERQSPMLPKATQRSLPVKNKMENTEMTDREVMTDDLGTNVDKDKWVIKAWEGMAIKTLDHNYMKRQRMIEKMARHPSGMNMIVNGLAE</sequence>
<feature type="region of interest" description="Disordered" evidence="2">
    <location>
        <begin position="37"/>
        <end position="61"/>
    </location>
</feature>
<evidence type="ECO:0000313" key="7">
    <source>
        <dbReference type="Proteomes" id="UP001152797"/>
    </source>
</evidence>
<dbReference type="AlphaFoldDB" id="A0A9P1DIR8"/>
<dbReference type="PROSITE" id="PS50158">
    <property type="entry name" value="ZF_CCHC"/>
    <property type="match status" value="1"/>
</dbReference>
<accession>A0A9P1DIR8</accession>
<dbReference type="InterPro" id="IPR036875">
    <property type="entry name" value="Znf_CCHC_sf"/>
</dbReference>
<evidence type="ECO:0000313" key="5">
    <source>
        <dbReference type="EMBL" id="CAL1163562.1"/>
    </source>
</evidence>
<dbReference type="SUPFAM" id="SSF57756">
    <property type="entry name" value="Retrovirus zinc finger-like domains"/>
    <property type="match status" value="1"/>
</dbReference>
<evidence type="ECO:0000313" key="4">
    <source>
        <dbReference type="EMBL" id="CAI4010187.1"/>
    </source>
</evidence>
<name>A0A9P1DIR8_9DINO</name>
<proteinExistence type="predicted"/>
<comment type="caution">
    <text evidence="4">The sequence shown here is derived from an EMBL/GenBank/DDBJ whole genome shotgun (WGS) entry which is preliminary data.</text>
</comment>
<keyword evidence="1" id="KW-0862">Zinc</keyword>
<evidence type="ECO:0000256" key="1">
    <source>
        <dbReference type="PROSITE-ProRule" id="PRU00047"/>
    </source>
</evidence>
<dbReference type="Proteomes" id="UP001152797">
    <property type="component" value="Unassembled WGS sequence"/>
</dbReference>
<feature type="domain" description="CCHC-type" evidence="3">
    <location>
        <begin position="79"/>
        <end position="94"/>
    </location>
</feature>
<dbReference type="GO" id="GO:0008270">
    <property type="term" value="F:zinc ion binding"/>
    <property type="evidence" value="ECO:0007669"/>
    <property type="project" value="UniProtKB-KW"/>
</dbReference>